<dbReference type="InterPro" id="IPR013762">
    <property type="entry name" value="Integrase-like_cat_sf"/>
</dbReference>
<dbReference type="EMBL" id="SOAW01000001">
    <property type="protein sequence ID" value="TDT32479.1"/>
    <property type="molecule type" value="Genomic_DNA"/>
</dbReference>
<dbReference type="InterPro" id="IPR044068">
    <property type="entry name" value="CB"/>
</dbReference>
<dbReference type="InterPro" id="IPR010998">
    <property type="entry name" value="Integrase_recombinase_N"/>
</dbReference>
<accession>A0A4R7J7Z1</accession>
<dbReference type="GO" id="GO:0015074">
    <property type="term" value="P:DNA integration"/>
    <property type="evidence" value="ECO:0007669"/>
    <property type="project" value="InterPro"/>
</dbReference>
<dbReference type="Gene3D" id="1.10.150.130">
    <property type="match status" value="1"/>
</dbReference>
<evidence type="ECO:0000256" key="2">
    <source>
        <dbReference type="ARBA" id="ARBA00023172"/>
    </source>
</evidence>
<sequence length="361" mass="39788">MTIRKEPSGRFRAVLKSGRTYVAGRTFDTKREATAWLNRERAALSGGVDPRAGRETVAKLLPIWLEERKDSVSAKTYVADRALPRLVPTNLAALSIGSVTDREVTRTLIHLTRRGLAESSVRRFRASLSTFFAWAVRERLILLNPVTPTRVPKAASPKVEMYPFNEAELDAFVARAAERDHRLAEVMLIAGWTGLRWSELRAVRVRDLVEVPMPMLVVERAEPEGVAAKASKSGKGRRVPLAGKVLPLVRSMAADRAPDEPLFTTVTGHRLHATAVKRTLNWSSTAGGRRIHDLRHTAACLWLARGVDPVTVQAWMGHASIATTNIYLHHLGTGADRAGLARLNGPGHAGGTRERHDEVEN</sequence>
<dbReference type="Pfam" id="PF26003">
    <property type="entry name" value="Integrase_N_phage"/>
    <property type="match status" value="1"/>
</dbReference>
<feature type="compositionally biased region" description="Basic and acidic residues" evidence="4">
    <location>
        <begin position="351"/>
        <end position="361"/>
    </location>
</feature>
<evidence type="ECO:0000259" key="6">
    <source>
        <dbReference type="PROSITE" id="PS51900"/>
    </source>
</evidence>
<feature type="region of interest" description="Disordered" evidence="4">
    <location>
        <begin position="342"/>
        <end position="361"/>
    </location>
</feature>
<keyword evidence="1 3" id="KW-0238">DNA-binding</keyword>
<dbReference type="GO" id="GO:0003677">
    <property type="term" value="F:DNA binding"/>
    <property type="evidence" value="ECO:0007669"/>
    <property type="project" value="UniProtKB-UniRule"/>
</dbReference>
<protein>
    <submittedName>
        <fullName evidence="7">Site-specific recombinase XerC</fullName>
    </submittedName>
</protein>
<dbReference type="AlphaFoldDB" id="A0A4R7J7Z1"/>
<dbReference type="GO" id="GO:0006310">
    <property type="term" value="P:DNA recombination"/>
    <property type="evidence" value="ECO:0007669"/>
    <property type="project" value="UniProtKB-KW"/>
</dbReference>
<evidence type="ECO:0000259" key="5">
    <source>
        <dbReference type="PROSITE" id="PS51898"/>
    </source>
</evidence>
<dbReference type="RefSeq" id="WP_133753117.1">
    <property type="nucleotide sequence ID" value="NZ_SOAW01000001.1"/>
</dbReference>
<proteinExistence type="predicted"/>
<dbReference type="PANTHER" id="PTHR30349:SF91">
    <property type="entry name" value="INTA PROTEIN"/>
    <property type="match status" value="1"/>
</dbReference>
<feature type="domain" description="Core-binding (CB)" evidence="6">
    <location>
        <begin position="55"/>
        <end position="136"/>
    </location>
</feature>
<dbReference type="Pfam" id="PF00589">
    <property type="entry name" value="Phage_integrase"/>
    <property type="match status" value="1"/>
</dbReference>
<organism evidence="7 8">
    <name type="scientific">Naumannella halotolerans</name>
    <dbReference type="NCBI Taxonomy" id="993414"/>
    <lineage>
        <taxon>Bacteria</taxon>
        <taxon>Bacillati</taxon>
        <taxon>Actinomycetota</taxon>
        <taxon>Actinomycetes</taxon>
        <taxon>Propionibacteriales</taxon>
        <taxon>Propionibacteriaceae</taxon>
        <taxon>Naumannella</taxon>
    </lineage>
</organism>
<name>A0A4R7J7Z1_9ACTN</name>
<dbReference type="Gene3D" id="1.10.443.10">
    <property type="entry name" value="Intergrase catalytic core"/>
    <property type="match status" value="1"/>
</dbReference>
<evidence type="ECO:0000313" key="7">
    <source>
        <dbReference type="EMBL" id="TDT32479.1"/>
    </source>
</evidence>
<dbReference type="Proteomes" id="UP000295371">
    <property type="component" value="Unassembled WGS sequence"/>
</dbReference>
<reference evidence="7 8" key="1">
    <citation type="submission" date="2019-03" db="EMBL/GenBank/DDBJ databases">
        <title>Genomic Encyclopedia of Archaeal and Bacterial Type Strains, Phase II (KMG-II): from individual species to whole genera.</title>
        <authorList>
            <person name="Goeker M."/>
        </authorList>
    </citation>
    <scope>NUCLEOTIDE SEQUENCE [LARGE SCALE GENOMIC DNA]</scope>
    <source>
        <strain evidence="7 8">DSM 24323</strain>
    </source>
</reference>
<dbReference type="CDD" id="cd00397">
    <property type="entry name" value="DNA_BRE_C"/>
    <property type="match status" value="1"/>
</dbReference>
<evidence type="ECO:0000256" key="4">
    <source>
        <dbReference type="SAM" id="MobiDB-lite"/>
    </source>
</evidence>
<evidence type="ECO:0000256" key="3">
    <source>
        <dbReference type="PROSITE-ProRule" id="PRU01248"/>
    </source>
</evidence>
<dbReference type="SUPFAM" id="SSF56349">
    <property type="entry name" value="DNA breaking-rejoining enzymes"/>
    <property type="match status" value="1"/>
</dbReference>
<comment type="caution">
    <text evidence="7">The sequence shown here is derived from an EMBL/GenBank/DDBJ whole genome shotgun (WGS) entry which is preliminary data.</text>
</comment>
<keyword evidence="2" id="KW-0233">DNA recombination</keyword>
<dbReference type="InterPro" id="IPR058717">
    <property type="entry name" value="Phage_L5_Integrase_N"/>
</dbReference>
<dbReference type="OrthoDB" id="148546at2"/>
<keyword evidence="8" id="KW-1185">Reference proteome</keyword>
<dbReference type="PANTHER" id="PTHR30349">
    <property type="entry name" value="PHAGE INTEGRASE-RELATED"/>
    <property type="match status" value="1"/>
</dbReference>
<dbReference type="InterPro" id="IPR011010">
    <property type="entry name" value="DNA_brk_join_enz"/>
</dbReference>
<dbReference type="PROSITE" id="PS51898">
    <property type="entry name" value="TYR_RECOMBINASE"/>
    <property type="match status" value="1"/>
</dbReference>
<dbReference type="InterPro" id="IPR050090">
    <property type="entry name" value="Tyrosine_recombinase_XerCD"/>
</dbReference>
<evidence type="ECO:0000256" key="1">
    <source>
        <dbReference type="ARBA" id="ARBA00023125"/>
    </source>
</evidence>
<gene>
    <name evidence="7" type="ORF">CLV29_0057</name>
</gene>
<dbReference type="InterPro" id="IPR002104">
    <property type="entry name" value="Integrase_catalytic"/>
</dbReference>
<evidence type="ECO:0000313" key="8">
    <source>
        <dbReference type="Proteomes" id="UP000295371"/>
    </source>
</evidence>
<dbReference type="PROSITE" id="PS51900">
    <property type="entry name" value="CB"/>
    <property type="match status" value="1"/>
</dbReference>
<feature type="domain" description="Tyr recombinase" evidence="5">
    <location>
        <begin position="159"/>
        <end position="342"/>
    </location>
</feature>